<feature type="region of interest" description="Disordered" evidence="1">
    <location>
        <begin position="339"/>
        <end position="409"/>
    </location>
</feature>
<sequence length="539" mass="60279">MSAKQRVDLRENVAANRRGLRIDVWEVDSDEEQSQNKKGPVRDAQISDIKIANANVQSNNDNDAVASNEIFEALQSQTWADYDLDNAQISSDARQLRGYSEQQECTDTGATLIRSDDIPSKPPGNCLFYSLIKILDLDMTATELRRLLLQSPFLESCNDPREARAILTSPSEWGNIDCVTPSLADRRRFSASLGSAPLLSRDSSGGPHYRRRCRRRAPAAPRYISRRTGPLRHSLVSSCAEHISRTSGEVRHSRSPRVTKTQRRVLSRITGDCTYLSDFQRSRNSILSSSRSNPKLDSERGAVRRVASVGVLPSGSTLRRPVIQVHRPLRRAVVLSDSPPVRCIKKPPPPSRSSPSTTPTDPPSAQLPTKRPVIQVPRPLRRAVVLSDSPPVRRAEKPKPLPPPVTVPAPEELPCIRQLTRPVLVTPEQRPPACETPGKRQPLPPRPAGRELDTLPESFRGLAIRTPKLRLNDDVPASDPSDGTRDLRDRLNELRLASPPPSRPRSIRRRRDGKYKTRSTLRRDRARLRCYLARKHAAN</sequence>
<evidence type="ECO:0000313" key="3">
    <source>
        <dbReference type="Proteomes" id="UP000479190"/>
    </source>
</evidence>
<feature type="region of interest" description="Disordered" evidence="1">
    <location>
        <begin position="427"/>
        <end position="453"/>
    </location>
</feature>
<dbReference type="AlphaFoldDB" id="A0A6H5IM36"/>
<name>A0A6H5IM36_9HYME</name>
<dbReference type="EMBL" id="CADCXV010000875">
    <property type="protein sequence ID" value="CAB0037862.1"/>
    <property type="molecule type" value="Genomic_DNA"/>
</dbReference>
<accession>A0A6H5IM36</accession>
<organism evidence="2 3">
    <name type="scientific">Trichogramma brassicae</name>
    <dbReference type="NCBI Taxonomy" id="86971"/>
    <lineage>
        <taxon>Eukaryota</taxon>
        <taxon>Metazoa</taxon>
        <taxon>Ecdysozoa</taxon>
        <taxon>Arthropoda</taxon>
        <taxon>Hexapoda</taxon>
        <taxon>Insecta</taxon>
        <taxon>Pterygota</taxon>
        <taxon>Neoptera</taxon>
        <taxon>Endopterygota</taxon>
        <taxon>Hymenoptera</taxon>
        <taxon>Apocrita</taxon>
        <taxon>Proctotrupomorpha</taxon>
        <taxon>Chalcidoidea</taxon>
        <taxon>Trichogrammatidae</taxon>
        <taxon>Trichogramma</taxon>
    </lineage>
</organism>
<protein>
    <submittedName>
        <fullName evidence="2">Uncharacterized protein</fullName>
    </submittedName>
</protein>
<dbReference type="Proteomes" id="UP000479190">
    <property type="component" value="Unassembled WGS sequence"/>
</dbReference>
<feature type="region of interest" description="Disordered" evidence="1">
    <location>
        <begin position="470"/>
        <end position="523"/>
    </location>
</feature>
<evidence type="ECO:0000256" key="1">
    <source>
        <dbReference type="SAM" id="MobiDB-lite"/>
    </source>
</evidence>
<proteinExistence type="predicted"/>
<gene>
    <name evidence="2" type="ORF">TBRA_LOCUS9670</name>
</gene>
<evidence type="ECO:0000313" key="2">
    <source>
        <dbReference type="EMBL" id="CAB0037862.1"/>
    </source>
</evidence>
<keyword evidence="3" id="KW-1185">Reference proteome</keyword>
<feature type="compositionally biased region" description="Basic residues" evidence="1">
    <location>
        <begin position="505"/>
        <end position="523"/>
    </location>
</feature>
<feature type="compositionally biased region" description="Basic and acidic residues" evidence="1">
    <location>
        <begin position="482"/>
        <end position="493"/>
    </location>
</feature>
<reference evidence="2 3" key="1">
    <citation type="submission" date="2020-02" db="EMBL/GenBank/DDBJ databases">
        <authorList>
            <person name="Ferguson B K."/>
        </authorList>
    </citation>
    <scope>NUCLEOTIDE SEQUENCE [LARGE SCALE GENOMIC DNA]</scope>
</reference>